<keyword evidence="2" id="KW-1185">Reference proteome</keyword>
<reference evidence="1" key="1">
    <citation type="submission" date="2021-04" db="EMBL/GenBank/DDBJ databases">
        <title>Complete genome sequence for Sulfitobacter sp. strain JK7-1.</title>
        <authorList>
            <person name="Park S.-J."/>
        </authorList>
    </citation>
    <scope>NUCLEOTIDE SEQUENCE</scope>
    <source>
        <strain evidence="1">JK7-1</strain>
    </source>
</reference>
<dbReference type="EMBL" id="CP073581">
    <property type="protein sequence ID" value="QUJ75147.1"/>
    <property type="molecule type" value="Genomic_DNA"/>
</dbReference>
<sequence length="101" mass="10974">MAHPSKIATCCHCGTRAMLRLDAGHHTLTCGTCGAPLRDLKAMPLAKPATAAVSHQPAPKLRSLPKAAAVKKSKPRKVKKRKSLWRKVASEAFDFVEDIFD</sequence>
<organism evidence="1 2">
    <name type="scientific">Sulfitobacter albidus</name>
    <dbReference type="NCBI Taxonomy" id="2829501"/>
    <lineage>
        <taxon>Bacteria</taxon>
        <taxon>Pseudomonadati</taxon>
        <taxon>Pseudomonadota</taxon>
        <taxon>Alphaproteobacteria</taxon>
        <taxon>Rhodobacterales</taxon>
        <taxon>Roseobacteraceae</taxon>
        <taxon>Sulfitobacter</taxon>
    </lineage>
</organism>
<dbReference type="RefSeq" id="WP_212703352.1">
    <property type="nucleotide sequence ID" value="NZ_CP073581.1"/>
</dbReference>
<accession>A0A975JB71</accession>
<dbReference type="Proteomes" id="UP000683291">
    <property type="component" value="Chromosome 1"/>
</dbReference>
<dbReference type="KEGG" id="sual:KDD17_08895"/>
<proteinExistence type="predicted"/>
<gene>
    <name evidence="1" type="ORF">KDD17_08895</name>
</gene>
<protein>
    <submittedName>
        <fullName evidence="1">Uncharacterized protein</fullName>
    </submittedName>
</protein>
<name>A0A975JB71_9RHOB</name>
<dbReference type="AlphaFoldDB" id="A0A975JB71"/>
<evidence type="ECO:0000313" key="1">
    <source>
        <dbReference type="EMBL" id="QUJ75147.1"/>
    </source>
</evidence>
<evidence type="ECO:0000313" key="2">
    <source>
        <dbReference type="Proteomes" id="UP000683291"/>
    </source>
</evidence>